<sequence length="140" mass="16119">MAIPYFLQPILQKDQHIFGLFIFVLILKLNECHLPDPPVFSTVQHYPSICYLPPDSGLCKTTVSHEDIGNNNDPEQGYPLFASQASDRKRRENQLITRYYFDVATEQCYPFGAQNCGGNENRFESLVECQTRCRLTKEQP</sequence>
<dbReference type="SUPFAM" id="SSF57362">
    <property type="entry name" value="BPTI-like"/>
    <property type="match status" value="1"/>
</dbReference>
<dbReference type="AlphaFoldDB" id="A0A915CMA7"/>
<keyword evidence="5" id="KW-1185">Reference proteome</keyword>
<evidence type="ECO:0000259" key="4">
    <source>
        <dbReference type="PROSITE" id="PS50279"/>
    </source>
</evidence>
<dbReference type="PROSITE" id="PS50279">
    <property type="entry name" value="BPTI_KUNITZ_2"/>
    <property type="match status" value="1"/>
</dbReference>
<keyword evidence="1" id="KW-0646">Protease inhibitor</keyword>
<dbReference type="PANTHER" id="PTHR10083">
    <property type="entry name" value="KUNITZ-TYPE PROTEASE INHIBITOR-RELATED"/>
    <property type="match status" value="1"/>
</dbReference>
<dbReference type="WBParaSite" id="jg10141">
    <property type="protein sequence ID" value="jg10141"/>
    <property type="gene ID" value="jg10141"/>
</dbReference>
<dbReference type="GO" id="GO:0005615">
    <property type="term" value="C:extracellular space"/>
    <property type="evidence" value="ECO:0007669"/>
    <property type="project" value="TreeGrafter"/>
</dbReference>
<evidence type="ECO:0000256" key="3">
    <source>
        <dbReference type="ARBA" id="ARBA00023157"/>
    </source>
</evidence>
<accession>A0A915CMA7</accession>
<dbReference type="PANTHER" id="PTHR10083:SF374">
    <property type="entry name" value="BPTI_KUNITZ INHIBITOR DOMAIN-CONTAINING PROTEIN"/>
    <property type="match status" value="1"/>
</dbReference>
<organism evidence="5 6">
    <name type="scientific">Ditylenchus dipsaci</name>
    <dbReference type="NCBI Taxonomy" id="166011"/>
    <lineage>
        <taxon>Eukaryota</taxon>
        <taxon>Metazoa</taxon>
        <taxon>Ecdysozoa</taxon>
        <taxon>Nematoda</taxon>
        <taxon>Chromadorea</taxon>
        <taxon>Rhabditida</taxon>
        <taxon>Tylenchina</taxon>
        <taxon>Tylenchomorpha</taxon>
        <taxon>Sphaerularioidea</taxon>
        <taxon>Anguinidae</taxon>
        <taxon>Anguininae</taxon>
        <taxon>Ditylenchus</taxon>
    </lineage>
</organism>
<reference evidence="6" key="1">
    <citation type="submission" date="2022-11" db="UniProtKB">
        <authorList>
            <consortium name="WormBaseParasite"/>
        </authorList>
    </citation>
    <scope>IDENTIFICATION</scope>
</reference>
<dbReference type="Proteomes" id="UP000887574">
    <property type="component" value="Unplaced"/>
</dbReference>
<name>A0A915CMA7_9BILA</name>
<dbReference type="InterPro" id="IPR002223">
    <property type="entry name" value="Kunitz_BPTI"/>
</dbReference>
<dbReference type="InterPro" id="IPR050098">
    <property type="entry name" value="TFPI/VKTCI-like"/>
</dbReference>
<proteinExistence type="predicted"/>
<evidence type="ECO:0000313" key="5">
    <source>
        <dbReference type="Proteomes" id="UP000887574"/>
    </source>
</evidence>
<dbReference type="Gene3D" id="4.10.410.10">
    <property type="entry name" value="Pancreatic trypsin inhibitor Kunitz domain"/>
    <property type="match status" value="1"/>
</dbReference>
<dbReference type="GO" id="GO:0004867">
    <property type="term" value="F:serine-type endopeptidase inhibitor activity"/>
    <property type="evidence" value="ECO:0007669"/>
    <property type="project" value="UniProtKB-KW"/>
</dbReference>
<feature type="domain" description="BPTI/Kunitz inhibitor" evidence="4">
    <location>
        <begin position="50"/>
        <end position="133"/>
    </location>
</feature>
<dbReference type="PRINTS" id="PR00759">
    <property type="entry name" value="BASICPTASE"/>
</dbReference>
<dbReference type="CDD" id="cd00109">
    <property type="entry name" value="Kunitz-type"/>
    <property type="match status" value="1"/>
</dbReference>
<dbReference type="SMART" id="SM00131">
    <property type="entry name" value="KU"/>
    <property type="match status" value="1"/>
</dbReference>
<protein>
    <submittedName>
        <fullName evidence="6">BPTI/Kunitz inhibitor domain-containing protein</fullName>
    </submittedName>
</protein>
<evidence type="ECO:0000313" key="6">
    <source>
        <dbReference type="WBParaSite" id="jg10141"/>
    </source>
</evidence>
<keyword evidence="2" id="KW-0722">Serine protease inhibitor</keyword>
<evidence type="ECO:0000256" key="1">
    <source>
        <dbReference type="ARBA" id="ARBA00022690"/>
    </source>
</evidence>
<dbReference type="InterPro" id="IPR036880">
    <property type="entry name" value="Kunitz_BPTI_sf"/>
</dbReference>
<dbReference type="Pfam" id="PF00014">
    <property type="entry name" value="Kunitz_BPTI"/>
    <property type="match status" value="1"/>
</dbReference>
<keyword evidence="3" id="KW-1015">Disulfide bond</keyword>
<evidence type="ECO:0000256" key="2">
    <source>
        <dbReference type="ARBA" id="ARBA00022900"/>
    </source>
</evidence>